<keyword evidence="2" id="KW-1185">Reference proteome</keyword>
<accession>A0A9Q1BBA5</accession>
<dbReference type="Proteomes" id="UP001152320">
    <property type="component" value="Unassembled WGS sequence"/>
</dbReference>
<reference evidence="1" key="1">
    <citation type="submission" date="2021-10" db="EMBL/GenBank/DDBJ databases">
        <title>Tropical sea cucumber genome reveals ecological adaptation and Cuvierian tubules defense mechanism.</title>
        <authorList>
            <person name="Chen T."/>
        </authorList>
    </citation>
    <scope>NUCLEOTIDE SEQUENCE</scope>
    <source>
        <strain evidence="1">Nanhai2018</strain>
        <tissue evidence="1">Muscle</tissue>
    </source>
</reference>
<sequence>MTKIFSYDLNRAIHGLGLGFKFLGSTKILQRASQNSEEKHFVETLRVCWYQFGGCFGQNFHGMLSTHGNQLLGGGGTAPSQFRKESCSVCPSLLSRALIKMVGMCLVL</sequence>
<evidence type="ECO:0000313" key="1">
    <source>
        <dbReference type="EMBL" id="KAJ8018242.1"/>
    </source>
</evidence>
<proteinExistence type="predicted"/>
<dbReference type="AlphaFoldDB" id="A0A9Q1BBA5"/>
<evidence type="ECO:0000313" key="2">
    <source>
        <dbReference type="Proteomes" id="UP001152320"/>
    </source>
</evidence>
<name>A0A9Q1BBA5_HOLLE</name>
<organism evidence="1 2">
    <name type="scientific">Holothuria leucospilota</name>
    <name type="common">Black long sea cucumber</name>
    <name type="synonym">Mertensiothuria leucospilota</name>
    <dbReference type="NCBI Taxonomy" id="206669"/>
    <lineage>
        <taxon>Eukaryota</taxon>
        <taxon>Metazoa</taxon>
        <taxon>Echinodermata</taxon>
        <taxon>Eleutherozoa</taxon>
        <taxon>Echinozoa</taxon>
        <taxon>Holothuroidea</taxon>
        <taxon>Aspidochirotacea</taxon>
        <taxon>Aspidochirotida</taxon>
        <taxon>Holothuriidae</taxon>
        <taxon>Holothuria</taxon>
    </lineage>
</organism>
<gene>
    <name evidence="1" type="ORF">HOLleu_43870</name>
</gene>
<protein>
    <submittedName>
        <fullName evidence="1">Uncharacterized protein</fullName>
    </submittedName>
</protein>
<comment type="caution">
    <text evidence="1">The sequence shown here is derived from an EMBL/GenBank/DDBJ whole genome shotgun (WGS) entry which is preliminary data.</text>
</comment>
<dbReference type="EMBL" id="JAIZAY010000512">
    <property type="protein sequence ID" value="KAJ8018242.1"/>
    <property type="molecule type" value="Genomic_DNA"/>
</dbReference>